<accession>A0AAD7R9J3</accession>
<evidence type="ECO:0000313" key="1">
    <source>
        <dbReference type="EMBL" id="KAJ8372396.1"/>
    </source>
</evidence>
<keyword evidence="2" id="KW-1185">Reference proteome</keyword>
<dbReference type="PANTHER" id="PTHR47018:SF1">
    <property type="entry name" value="TESMIN_TSO1-LIKE CXC DOMAIN-CONTAINING PROTEIN"/>
    <property type="match status" value="1"/>
</dbReference>
<dbReference type="Proteomes" id="UP001221898">
    <property type="component" value="Unassembled WGS sequence"/>
</dbReference>
<organism evidence="1 2">
    <name type="scientific">Aldrovandia affinis</name>
    <dbReference type="NCBI Taxonomy" id="143900"/>
    <lineage>
        <taxon>Eukaryota</taxon>
        <taxon>Metazoa</taxon>
        <taxon>Chordata</taxon>
        <taxon>Craniata</taxon>
        <taxon>Vertebrata</taxon>
        <taxon>Euteleostomi</taxon>
        <taxon>Actinopterygii</taxon>
        <taxon>Neopterygii</taxon>
        <taxon>Teleostei</taxon>
        <taxon>Notacanthiformes</taxon>
        <taxon>Halosauridae</taxon>
        <taxon>Aldrovandia</taxon>
    </lineage>
</organism>
<evidence type="ECO:0000313" key="2">
    <source>
        <dbReference type="Proteomes" id="UP001221898"/>
    </source>
</evidence>
<dbReference type="PANTHER" id="PTHR47018">
    <property type="entry name" value="CXC DOMAIN-CONTAINING PROTEIN-RELATED"/>
    <property type="match status" value="1"/>
</dbReference>
<protein>
    <submittedName>
        <fullName evidence="1">Uncharacterized protein</fullName>
    </submittedName>
</protein>
<gene>
    <name evidence="1" type="ORF">AAFF_G00289710</name>
</gene>
<name>A0AAD7R9J3_9TELE</name>
<reference evidence="1" key="1">
    <citation type="journal article" date="2023" name="Science">
        <title>Genome structures resolve the early diversification of teleost fishes.</title>
        <authorList>
            <person name="Parey E."/>
            <person name="Louis A."/>
            <person name="Montfort J."/>
            <person name="Bouchez O."/>
            <person name="Roques C."/>
            <person name="Iampietro C."/>
            <person name="Lluch J."/>
            <person name="Castinel A."/>
            <person name="Donnadieu C."/>
            <person name="Desvignes T."/>
            <person name="Floi Bucao C."/>
            <person name="Jouanno E."/>
            <person name="Wen M."/>
            <person name="Mejri S."/>
            <person name="Dirks R."/>
            <person name="Jansen H."/>
            <person name="Henkel C."/>
            <person name="Chen W.J."/>
            <person name="Zahm M."/>
            <person name="Cabau C."/>
            <person name="Klopp C."/>
            <person name="Thompson A.W."/>
            <person name="Robinson-Rechavi M."/>
            <person name="Braasch I."/>
            <person name="Lecointre G."/>
            <person name="Bobe J."/>
            <person name="Postlethwait J.H."/>
            <person name="Berthelot C."/>
            <person name="Roest Crollius H."/>
            <person name="Guiguen Y."/>
        </authorList>
    </citation>
    <scope>NUCLEOTIDE SEQUENCE</scope>
    <source>
        <strain evidence="1">NC1722</strain>
    </source>
</reference>
<proteinExistence type="predicted"/>
<dbReference type="EMBL" id="JAINUG010000403">
    <property type="protein sequence ID" value="KAJ8372396.1"/>
    <property type="molecule type" value="Genomic_DNA"/>
</dbReference>
<comment type="caution">
    <text evidence="1">The sequence shown here is derived from an EMBL/GenBank/DDBJ whole genome shotgun (WGS) entry which is preliminary data.</text>
</comment>
<dbReference type="AlphaFoldDB" id="A0AAD7R9J3"/>
<sequence length="138" mass="15449">MSAVVFAELVLYIEEARQDEEMAPVFRLADLVQIYQSRIEQLGVQLDTRVHSTRLKQRLLAQFPDMRAHTKGKDILMAFEEDLGAALAKACELDSDSDAVHLAHAAQIVRRHMFGEAKPFTGFPEGCQEESVPPLLLA</sequence>